<reference evidence="2" key="2">
    <citation type="submission" date="2021-01" db="UniProtKB">
        <authorList>
            <consortium name="EnsemblPlants"/>
        </authorList>
    </citation>
    <scope>IDENTIFICATION</scope>
</reference>
<sequence length="127" mass="13931">MTMNDHCDEGVIALVGTIAWRLWGNRNEIRKGGKRIGELELLCGASSLLLEYQEATADVPKHSDSLVQRWIPTSGYMYKVNVDGTVFKAQKESRVGVIICDANGLVVAALSKKFQAPWGPLEVEAKA</sequence>
<reference evidence="2 3" key="1">
    <citation type="journal article" date="2016" name="G3 (Bethesda)">
        <title>First Draft Assembly and Annotation of the Genome of a California Endemic Oak Quercus lobata Nee (Fagaceae).</title>
        <authorList>
            <person name="Sork V.L."/>
            <person name="Fitz-Gibbon S.T."/>
            <person name="Puiu D."/>
            <person name="Crepeau M."/>
            <person name="Gugger P.F."/>
            <person name="Sherman R."/>
            <person name="Stevens K."/>
            <person name="Langley C.H."/>
            <person name="Pellegrini M."/>
            <person name="Salzberg S.L."/>
        </authorList>
    </citation>
    <scope>NUCLEOTIDE SEQUENCE [LARGE SCALE GENOMIC DNA]</scope>
    <source>
        <strain evidence="2 3">cv. SW786</strain>
    </source>
</reference>
<dbReference type="InParanoid" id="A0A7N2MJB7"/>
<dbReference type="EMBL" id="LRBV02000009">
    <property type="status" value="NOT_ANNOTATED_CDS"/>
    <property type="molecule type" value="Genomic_DNA"/>
</dbReference>
<dbReference type="Gramene" id="QL09p009765:mrna">
    <property type="protein sequence ID" value="QL09p009765:mrna:CDS:2"/>
    <property type="gene ID" value="QL09p009765"/>
</dbReference>
<dbReference type="Pfam" id="PF13456">
    <property type="entry name" value="RVT_3"/>
    <property type="match status" value="1"/>
</dbReference>
<evidence type="ECO:0000313" key="2">
    <source>
        <dbReference type="EnsemblPlants" id="QL09p009765:mrna:CDS:2"/>
    </source>
</evidence>
<dbReference type="GO" id="GO:0003676">
    <property type="term" value="F:nucleic acid binding"/>
    <property type="evidence" value="ECO:0007669"/>
    <property type="project" value="InterPro"/>
</dbReference>
<dbReference type="Proteomes" id="UP000594261">
    <property type="component" value="Chromosome 9"/>
</dbReference>
<proteinExistence type="predicted"/>
<dbReference type="InterPro" id="IPR002156">
    <property type="entry name" value="RNaseH_domain"/>
</dbReference>
<accession>A0A7N2MJB7</accession>
<dbReference type="GO" id="GO:0004523">
    <property type="term" value="F:RNA-DNA hybrid ribonuclease activity"/>
    <property type="evidence" value="ECO:0007669"/>
    <property type="project" value="InterPro"/>
</dbReference>
<organism evidence="2 3">
    <name type="scientific">Quercus lobata</name>
    <name type="common">Valley oak</name>
    <dbReference type="NCBI Taxonomy" id="97700"/>
    <lineage>
        <taxon>Eukaryota</taxon>
        <taxon>Viridiplantae</taxon>
        <taxon>Streptophyta</taxon>
        <taxon>Embryophyta</taxon>
        <taxon>Tracheophyta</taxon>
        <taxon>Spermatophyta</taxon>
        <taxon>Magnoliopsida</taxon>
        <taxon>eudicotyledons</taxon>
        <taxon>Gunneridae</taxon>
        <taxon>Pentapetalae</taxon>
        <taxon>rosids</taxon>
        <taxon>fabids</taxon>
        <taxon>Fagales</taxon>
        <taxon>Fagaceae</taxon>
        <taxon>Quercus</taxon>
    </lineage>
</organism>
<protein>
    <recommendedName>
        <fullName evidence="1">RNase H type-1 domain-containing protein</fullName>
    </recommendedName>
</protein>
<evidence type="ECO:0000313" key="3">
    <source>
        <dbReference type="Proteomes" id="UP000594261"/>
    </source>
</evidence>
<keyword evidence="3" id="KW-1185">Reference proteome</keyword>
<dbReference type="EnsemblPlants" id="QL09p009765:mrna">
    <property type="protein sequence ID" value="QL09p009765:mrna:CDS:2"/>
    <property type="gene ID" value="QL09p009765"/>
</dbReference>
<evidence type="ECO:0000259" key="1">
    <source>
        <dbReference type="Pfam" id="PF13456"/>
    </source>
</evidence>
<name>A0A7N2MJB7_QUELO</name>
<dbReference type="AlphaFoldDB" id="A0A7N2MJB7"/>
<feature type="domain" description="RNase H type-1" evidence="1">
    <location>
        <begin position="81"/>
        <end position="127"/>
    </location>
</feature>